<organism evidence="2 3">
    <name type="scientific">Acaryochloris marina (strain MBIC 11017)</name>
    <dbReference type="NCBI Taxonomy" id="329726"/>
    <lineage>
        <taxon>Bacteria</taxon>
        <taxon>Bacillati</taxon>
        <taxon>Cyanobacteriota</taxon>
        <taxon>Cyanophyceae</taxon>
        <taxon>Acaryochloridales</taxon>
        <taxon>Acaryochloridaceae</taxon>
        <taxon>Acaryochloris</taxon>
    </lineage>
</organism>
<sequence>MPRYSLGSNEVAFALGALAFLSFAFMLYAQVQRKVVIRLRKATIVRHLIRWITWLSWTASVVGWGYVLTAIVIRPAVLINPWVVAICATLVSSPLSAMYRVISIQEKAE</sequence>
<dbReference type="AlphaFoldDB" id="A8ZPI8"/>
<geneLocation type="plasmid" evidence="2 3">
    <name>pREB5</name>
</geneLocation>
<keyword evidence="1" id="KW-1133">Transmembrane helix</keyword>
<dbReference type="EMBL" id="CP000842">
    <property type="protein sequence ID" value="ABW32924.1"/>
    <property type="molecule type" value="Genomic_DNA"/>
</dbReference>
<keyword evidence="2" id="KW-0614">Plasmid</keyword>
<keyword evidence="1" id="KW-0812">Transmembrane</keyword>
<proteinExistence type="predicted"/>
<feature type="transmembrane region" description="Helical" evidence="1">
    <location>
        <begin position="51"/>
        <end position="73"/>
    </location>
</feature>
<keyword evidence="3" id="KW-1185">Reference proteome</keyword>
<feature type="transmembrane region" description="Helical" evidence="1">
    <location>
        <begin position="12"/>
        <end position="31"/>
    </location>
</feature>
<evidence type="ECO:0000313" key="3">
    <source>
        <dbReference type="Proteomes" id="UP000000268"/>
    </source>
</evidence>
<dbReference type="HOGENOM" id="CLU_2178036_0_0_3"/>
<reference evidence="2 3" key="1">
    <citation type="journal article" date="2008" name="Proc. Natl. Acad. Sci. U.S.A.">
        <title>Niche adaptation and genome expansion in the chlorophyll d-producing cyanobacterium Acaryochloris marina.</title>
        <authorList>
            <person name="Swingley W.D."/>
            <person name="Chen M."/>
            <person name="Cheung P.C."/>
            <person name="Conrad A.L."/>
            <person name="Dejesa L.C."/>
            <person name="Hao J."/>
            <person name="Honchak B.M."/>
            <person name="Karbach L.E."/>
            <person name="Kurdoglu A."/>
            <person name="Lahiri S."/>
            <person name="Mastrian S.D."/>
            <person name="Miyashita H."/>
            <person name="Page L."/>
            <person name="Ramakrishna P."/>
            <person name="Satoh S."/>
            <person name="Sattley W.M."/>
            <person name="Shimada Y."/>
            <person name="Taylor H.L."/>
            <person name="Tomo T."/>
            <person name="Tsuchiya T."/>
            <person name="Wang Z.T."/>
            <person name="Raymond J."/>
            <person name="Mimuro M."/>
            <person name="Blankenship R.E."/>
            <person name="Touchman J.W."/>
        </authorList>
    </citation>
    <scope>NUCLEOTIDE SEQUENCE [LARGE SCALE GENOMIC DNA]</scope>
    <source>
        <strain evidence="3">MBIC 11017</strain>
        <plasmid evidence="3">Plasmid pREB5</plasmid>
    </source>
</reference>
<name>A8ZPI8_ACAM1</name>
<gene>
    <name evidence="2" type="ordered locus">AM1_E0155</name>
</gene>
<accession>A8ZPI8</accession>
<keyword evidence="1" id="KW-0472">Membrane</keyword>
<dbReference type="Proteomes" id="UP000000268">
    <property type="component" value="Plasmid pREB5"/>
</dbReference>
<evidence type="ECO:0000313" key="2">
    <source>
        <dbReference type="EMBL" id="ABW32924.1"/>
    </source>
</evidence>
<feature type="transmembrane region" description="Helical" evidence="1">
    <location>
        <begin position="79"/>
        <end position="102"/>
    </location>
</feature>
<dbReference type="KEGG" id="amr:AM1_E0155"/>
<evidence type="ECO:0000256" key="1">
    <source>
        <dbReference type="SAM" id="Phobius"/>
    </source>
</evidence>
<protein>
    <submittedName>
        <fullName evidence="2">Uncharacterized protein</fullName>
    </submittedName>
</protein>